<proteinExistence type="predicted"/>
<sequence>MCFQDLEAGSQFSIANRGRKQRRLSRWDPSQDVAVEIYKISTALNFFFRLVNSIRTSKDTLDLREKNLDPVVYEFHLFVMDIVTHIRVGGEGILKSPILSFGMFFCFSARGPYGGQQWRKQNATPPSDHVVTSLPPPKPLSPP</sequence>
<keyword evidence="4" id="KW-1185">Reference proteome</keyword>
<dbReference type="Proteomes" id="UP000266723">
    <property type="component" value="Unassembled WGS sequence"/>
</dbReference>
<dbReference type="EMBL" id="QGKV02000759">
    <property type="protein sequence ID" value="KAF3568737.1"/>
    <property type="molecule type" value="Genomic_DNA"/>
</dbReference>
<protein>
    <submittedName>
        <fullName evidence="2">Uncharacterized protein</fullName>
    </submittedName>
</protein>
<reference evidence="3 4" key="3">
    <citation type="journal article" date="2020" name="BMC Genomics">
        <title>Intraspecific diversification of the crop wild relative Brassica cretica Lam. using demographic model selection.</title>
        <authorList>
            <person name="Kioukis A."/>
            <person name="Michalopoulou V.A."/>
            <person name="Briers L."/>
            <person name="Pirintsos S."/>
            <person name="Studholme D.J."/>
            <person name="Pavlidis P."/>
            <person name="Sarris P.F."/>
        </authorList>
    </citation>
    <scope>NUCLEOTIDE SEQUENCE [LARGE SCALE GENOMIC DNA]</scope>
    <source>
        <strain evidence="4">cv. PFS-1207/04</strain>
        <strain evidence="3">PFS-1207/04</strain>
    </source>
</reference>
<feature type="compositionally biased region" description="Pro residues" evidence="1">
    <location>
        <begin position="134"/>
        <end position="143"/>
    </location>
</feature>
<gene>
    <name evidence="3" type="ORF">DY000_02011719</name>
    <name evidence="2" type="ORF">F2Q70_00000689</name>
</gene>
<organism evidence="2">
    <name type="scientific">Brassica cretica</name>
    <name type="common">Mustard</name>
    <dbReference type="NCBI Taxonomy" id="69181"/>
    <lineage>
        <taxon>Eukaryota</taxon>
        <taxon>Viridiplantae</taxon>
        <taxon>Streptophyta</taxon>
        <taxon>Embryophyta</taxon>
        <taxon>Tracheophyta</taxon>
        <taxon>Spermatophyta</taxon>
        <taxon>Magnoliopsida</taxon>
        <taxon>eudicotyledons</taxon>
        <taxon>Gunneridae</taxon>
        <taxon>Pentapetalae</taxon>
        <taxon>rosids</taxon>
        <taxon>malvids</taxon>
        <taxon>Brassicales</taxon>
        <taxon>Brassicaceae</taxon>
        <taxon>Brassiceae</taxon>
        <taxon>Brassica</taxon>
    </lineage>
</organism>
<dbReference type="AlphaFoldDB" id="A0A3N6Q885"/>
<evidence type="ECO:0000313" key="4">
    <source>
        <dbReference type="Proteomes" id="UP000266723"/>
    </source>
</evidence>
<reference evidence="2" key="1">
    <citation type="submission" date="2019-12" db="EMBL/GenBank/DDBJ databases">
        <title>Genome sequencing and annotation of Brassica cretica.</title>
        <authorList>
            <person name="Studholme D.J."/>
            <person name="Sarris P.F."/>
        </authorList>
    </citation>
    <scope>NUCLEOTIDE SEQUENCE</scope>
    <source>
        <strain evidence="2">PFS-102/07</strain>
        <tissue evidence="2">Leaf</tissue>
    </source>
</reference>
<reference evidence="3" key="2">
    <citation type="submission" date="2019-12" db="EMBL/GenBank/DDBJ databases">
        <authorList>
            <person name="Studholme D.J."/>
            <person name="Sarris P."/>
        </authorList>
    </citation>
    <scope>NUCLEOTIDE SEQUENCE</scope>
    <source>
        <strain evidence="3">PFS-1207/04</strain>
        <tissue evidence="3">Leaf</tissue>
    </source>
</reference>
<dbReference type="EMBL" id="QGKY02001015">
    <property type="protein sequence ID" value="KAF2571212.1"/>
    <property type="molecule type" value="Genomic_DNA"/>
</dbReference>
<comment type="caution">
    <text evidence="2">The sequence shown here is derived from an EMBL/GenBank/DDBJ whole genome shotgun (WGS) entry which is preliminary data.</text>
</comment>
<feature type="region of interest" description="Disordered" evidence="1">
    <location>
        <begin position="117"/>
        <end position="143"/>
    </location>
</feature>
<name>A0A3N6Q885_BRACR</name>
<evidence type="ECO:0000256" key="1">
    <source>
        <dbReference type="SAM" id="MobiDB-lite"/>
    </source>
</evidence>
<accession>A0A3N6Q885</accession>
<evidence type="ECO:0000313" key="3">
    <source>
        <dbReference type="EMBL" id="KAF3568737.1"/>
    </source>
</evidence>
<evidence type="ECO:0000313" key="2">
    <source>
        <dbReference type="EMBL" id="KAF2571212.1"/>
    </source>
</evidence>